<evidence type="ECO:0000256" key="1">
    <source>
        <dbReference type="SAM" id="MobiDB-lite"/>
    </source>
</evidence>
<dbReference type="AlphaFoldDB" id="A0A0C2ITE8"/>
<feature type="region of interest" description="Disordered" evidence="1">
    <location>
        <begin position="236"/>
        <end position="372"/>
    </location>
</feature>
<protein>
    <submittedName>
        <fullName evidence="2">Uncharacterized protein</fullName>
    </submittedName>
</protein>
<feature type="compositionally biased region" description="Polar residues" evidence="1">
    <location>
        <begin position="161"/>
        <end position="180"/>
    </location>
</feature>
<name>A0A0C2ITE8_THEKT</name>
<dbReference type="EMBL" id="JWZT01002732">
    <property type="protein sequence ID" value="KII68669.1"/>
    <property type="molecule type" value="Genomic_DNA"/>
</dbReference>
<sequence>MEGFIFTPEQKYTKQIYRLLSYLLFLLEKDDHNDARNLLNNLVNPPFDDFEDLMNKVQKDVKGWFNVGIISDKAVNFDSKDFHKNDSPRIQKVNKMKMVEPNSVLRSLRPQERAQQSSKDRNGTGFKSEDGKKPIAFQEDTSGCSGIWDISKDYTDRESSGKLSTDSKPSNTKLGSTLSPKSDVLKSGTTKVRASPRIEQHVKTSDESLHIKKRTRVLPEVEISYTEDLLLWAEPKEGPHSFQPPMFQKNIESKSDDQDSSNDFVKDKEPNIKTVKASDLAKTGERGLVNKKLQTGHASEAQVTKYTGSSLASKEGARIAVESSTAVKNRSRKGDICESKPHVSTRNPKPNDKKKVQTRVVGSKNKSRKDFT</sequence>
<evidence type="ECO:0000313" key="2">
    <source>
        <dbReference type="EMBL" id="KII68669.1"/>
    </source>
</evidence>
<feature type="region of interest" description="Disordered" evidence="1">
    <location>
        <begin position="156"/>
        <end position="194"/>
    </location>
</feature>
<feature type="compositionally biased region" description="Basic and acidic residues" evidence="1">
    <location>
        <begin position="332"/>
        <end position="341"/>
    </location>
</feature>
<evidence type="ECO:0000313" key="3">
    <source>
        <dbReference type="Proteomes" id="UP000031668"/>
    </source>
</evidence>
<gene>
    <name evidence="2" type="ORF">RF11_09544</name>
</gene>
<feature type="compositionally biased region" description="Polar residues" evidence="1">
    <location>
        <begin position="292"/>
        <end position="312"/>
    </location>
</feature>
<comment type="caution">
    <text evidence="2">The sequence shown here is derived from an EMBL/GenBank/DDBJ whole genome shotgun (WGS) entry which is preliminary data.</text>
</comment>
<feature type="compositionally biased region" description="Basic and acidic residues" evidence="1">
    <location>
        <begin position="118"/>
        <end position="133"/>
    </location>
</feature>
<organism evidence="2 3">
    <name type="scientific">Thelohanellus kitauei</name>
    <name type="common">Myxosporean</name>
    <dbReference type="NCBI Taxonomy" id="669202"/>
    <lineage>
        <taxon>Eukaryota</taxon>
        <taxon>Metazoa</taxon>
        <taxon>Cnidaria</taxon>
        <taxon>Myxozoa</taxon>
        <taxon>Myxosporea</taxon>
        <taxon>Bivalvulida</taxon>
        <taxon>Platysporina</taxon>
        <taxon>Myxobolidae</taxon>
        <taxon>Thelohanellus</taxon>
    </lineage>
</organism>
<keyword evidence="3" id="KW-1185">Reference proteome</keyword>
<accession>A0A0C2ITE8</accession>
<dbReference type="Proteomes" id="UP000031668">
    <property type="component" value="Unassembled WGS sequence"/>
</dbReference>
<reference evidence="2 3" key="1">
    <citation type="journal article" date="2014" name="Genome Biol. Evol.">
        <title>The genome of the myxosporean Thelohanellus kitauei shows adaptations to nutrient acquisition within its fish host.</title>
        <authorList>
            <person name="Yang Y."/>
            <person name="Xiong J."/>
            <person name="Zhou Z."/>
            <person name="Huo F."/>
            <person name="Miao W."/>
            <person name="Ran C."/>
            <person name="Liu Y."/>
            <person name="Zhang J."/>
            <person name="Feng J."/>
            <person name="Wang M."/>
            <person name="Wang M."/>
            <person name="Wang L."/>
            <person name="Yao B."/>
        </authorList>
    </citation>
    <scope>NUCLEOTIDE SEQUENCE [LARGE SCALE GENOMIC DNA]</scope>
    <source>
        <strain evidence="2">Wuqing</strain>
    </source>
</reference>
<proteinExistence type="predicted"/>
<feature type="region of interest" description="Disordered" evidence="1">
    <location>
        <begin position="97"/>
        <end position="140"/>
    </location>
</feature>